<proteinExistence type="predicted"/>
<dbReference type="EMBL" id="JAGSOG010000059">
    <property type="protein sequence ID" value="MBR7834445.1"/>
    <property type="molecule type" value="Genomic_DNA"/>
</dbReference>
<keyword evidence="1" id="KW-0472">Membrane</keyword>
<reference evidence="2" key="1">
    <citation type="submission" date="2021-04" db="EMBL/GenBank/DDBJ databases">
        <title>Genome based classification of Actinospica acidithermotolerans sp. nov., an actinobacterium isolated from an Indonesian hot spring.</title>
        <authorList>
            <person name="Kusuma A.B."/>
            <person name="Putra K.E."/>
            <person name="Nafisah S."/>
            <person name="Loh J."/>
            <person name="Nouioui I."/>
            <person name="Goodfellow M."/>
        </authorList>
    </citation>
    <scope>NUCLEOTIDE SEQUENCE</scope>
    <source>
        <strain evidence="2">CSCA 57</strain>
    </source>
</reference>
<feature type="transmembrane region" description="Helical" evidence="1">
    <location>
        <begin position="99"/>
        <end position="121"/>
    </location>
</feature>
<dbReference type="Pfam" id="PF10011">
    <property type="entry name" value="DUF2254"/>
    <property type="match status" value="1"/>
</dbReference>
<dbReference type="InterPro" id="IPR018723">
    <property type="entry name" value="DUF2254_membrane"/>
</dbReference>
<evidence type="ECO:0000313" key="2">
    <source>
        <dbReference type="EMBL" id="MBR7834445.1"/>
    </source>
</evidence>
<dbReference type="Proteomes" id="UP000675781">
    <property type="component" value="Unassembled WGS sequence"/>
</dbReference>
<gene>
    <name evidence="2" type="ORF">KDL01_14315</name>
</gene>
<organism evidence="2 3">
    <name type="scientific">Actinospica durhamensis</name>
    <dbReference type="NCBI Taxonomy" id="1508375"/>
    <lineage>
        <taxon>Bacteria</taxon>
        <taxon>Bacillati</taxon>
        <taxon>Actinomycetota</taxon>
        <taxon>Actinomycetes</taxon>
        <taxon>Catenulisporales</taxon>
        <taxon>Actinospicaceae</taxon>
        <taxon>Actinospica</taxon>
    </lineage>
</organism>
<dbReference type="RefSeq" id="WP_212528966.1">
    <property type="nucleotide sequence ID" value="NZ_JAGSOG010000059.1"/>
</dbReference>
<protein>
    <submittedName>
        <fullName evidence="2">DUF2254 domain-containing protein</fullName>
    </submittedName>
</protein>
<sequence length="413" mass="43752">MADLARRPRVQSPLRRRRGMDAQRLQVLFALAGLALGLLVPKIPGGPRAPSAQVIDMLFALGFGILGVTGVIFSVLFLVVQWAHASFSPRLLLFRRSPVVWRTFAVAVAVAVFSITAALAIGRQEQVSVAVPAVAGILLLVMLLLLRTLLLTALAAVQLAPVLRSIAGAGHSVLASFYRSADQQRPQDGARLPPVHGQIVWPGHTAVLQQVDIDRMVQLAQHAGATVVLSVVPGAVLARGTVVARLHGGRIPDADVLSALVTGGEETFEQDPFLAFRLLADIALRALSPAVNDPATAVQTLDQLEDLLGAIPAGPVGSVQAVGADGVVCVMVGLPGRDVFLRLGLDEVIAAAVNSPTVLLRVRTLCTRLSVADRVRDPVVAGRQAWVERELAERYPLVWSEANGGRPGRAREV</sequence>
<keyword evidence="1" id="KW-1133">Transmembrane helix</keyword>
<feature type="transmembrane region" description="Helical" evidence="1">
    <location>
        <begin position="133"/>
        <end position="157"/>
    </location>
</feature>
<keyword evidence="1" id="KW-0812">Transmembrane</keyword>
<comment type="caution">
    <text evidence="2">The sequence shown here is derived from an EMBL/GenBank/DDBJ whole genome shotgun (WGS) entry which is preliminary data.</text>
</comment>
<name>A0A941ENQ4_9ACTN</name>
<keyword evidence="3" id="KW-1185">Reference proteome</keyword>
<evidence type="ECO:0000313" key="3">
    <source>
        <dbReference type="Proteomes" id="UP000675781"/>
    </source>
</evidence>
<evidence type="ECO:0000256" key="1">
    <source>
        <dbReference type="SAM" id="Phobius"/>
    </source>
</evidence>
<dbReference type="AlphaFoldDB" id="A0A941ENQ4"/>
<feature type="transmembrane region" description="Helical" evidence="1">
    <location>
        <begin position="57"/>
        <end position="79"/>
    </location>
</feature>
<accession>A0A941ENQ4</accession>